<feature type="transmembrane region" description="Helical" evidence="10">
    <location>
        <begin position="429"/>
        <end position="448"/>
    </location>
</feature>
<feature type="transmembrane region" description="Helical" evidence="10">
    <location>
        <begin position="218"/>
        <end position="236"/>
    </location>
</feature>
<evidence type="ECO:0000256" key="1">
    <source>
        <dbReference type="ARBA" id="ARBA00004141"/>
    </source>
</evidence>
<evidence type="ECO:0000256" key="7">
    <source>
        <dbReference type="ARBA" id="ARBA00023303"/>
    </source>
</evidence>
<keyword evidence="4 10" id="KW-1133">Transmembrane helix</keyword>
<keyword evidence="6 10" id="KW-0472">Membrane</keyword>
<dbReference type="InterPro" id="IPR013099">
    <property type="entry name" value="K_chnl_dom"/>
</dbReference>
<dbReference type="GO" id="GO:0022841">
    <property type="term" value="F:potassium ion leak channel activity"/>
    <property type="evidence" value="ECO:0007669"/>
    <property type="project" value="TreeGrafter"/>
</dbReference>
<dbReference type="FunFam" id="1.10.287.70:FF:000182">
    <property type="entry name" value="Outward-rectifier potassium channel TOK1"/>
    <property type="match status" value="1"/>
</dbReference>
<dbReference type="SUPFAM" id="SSF81324">
    <property type="entry name" value="Voltage-gated potassium channels"/>
    <property type="match status" value="2"/>
</dbReference>
<dbReference type="Gene3D" id="1.10.287.70">
    <property type="match status" value="2"/>
</dbReference>
<feature type="transmembrane region" description="Helical" evidence="10">
    <location>
        <begin position="50"/>
        <end position="78"/>
    </location>
</feature>
<evidence type="ECO:0000256" key="3">
    <source>
        <dbReference type="ARBA" id="ARBA00022692"/>
    </source>
</evidence>
<evidence type="ECO:0000313" key="12">
    <source>
        <dbReference type="EMBL" id="PKX93903.1"/>
    </source>
</evidence>
<keyword evidence="3 8" id="KW-0812">Transmembrane</keyword>
<dbReference type="OMA" id="DWWFAST"/>
<evidence type="ECO:0000256" key="10">
    <source>
        <dbReference type="SAM" id="Phobius"/>
    </source>
</evidence>
<comment type="similarity">
    <text evidence="8">Belongs to the two pore domain potassium channel (TC 1.A.1.8) family.</text>
</comment>
<proteinExistence type="inferred from homology"/>
<feature type="region of interest" description="Disordered" evidence="9">
    <location>
        <begin position="531"/>
        <end position="569"/>
    </location>
</feature>
<evidence type="ECO:0000259" key="11">
    <source>
        <dbReference type="Pfam" id="PF07885"/>
    </source>
</evidence>
<keyword evidence="5 8" id="KW-0406">Ion transport</keyword>
<feature type="transmembrane region" description="Helical" evidence="10">
    <location>
        <begin position="175"/>
        <end position="198"/>
    </location>
</feature>
<dbReference type="Pfam" id="PF07885">
    <property type="entry name" value="Ion_trans_2"/>
    <property type="match status" value="2"/>
</dbReference>
<feature type="transmembrane region" description="Helical" evidence="10">
    <location>
        <begin position="131"/>
        <end position="163"/>
    </location>
</feature>
<evidence type="ECO:0000256" key="8">
    <source>
        <dbReference type="RuleBase" id="RU003857"/>
    </source>
</evidence>
<dbReference type="OrthoDB" id="297496at2759"/>
<dbReference type="RefSeq" id="XP_024682498.1">
    <property type="nucleotide sequence ID" value="XM_024823426.1"/>
</dbReference>
<dbReference type="FunFam" id="1.10.287.70:FF:000170">
    <property type="entry name" value="Outward-rectifier potassium channel TOK1"/>
    <property type="match status" value="1"/>
</dbReference>
<keyword evidence="7 8" id="KW-0407">Ion channel</keyword>
<feature type="transmembrane region" description="Helical" evidence="10">
    <location>
        <begin position="460"/>
        <end position="477"/>
    </location>
</feature>
<dbReference type="InterPro" id="IPR003280">
    <property type="entry name" value="2pore_dom_K_chnl"/>
</dbReference>
<feature type="domain" description="Potassium channel" evidence="11">
    <location>
        <begin position="225"/>
        <end position="295"/>
    </location>
</feature>
<evidence type="ECO:0000256" key="5">
    <source>
        <dbReference type="ARBA" id="ARBA00023065"/>
    </source>
</evidence>
<evidence type="ECO:0000256" key="4">
    <source>
        <dbReference type="ARBA" id="ARBA00022989"/>
    </source>
</evidence>
<protein>
    <submittedName>
        <fullName evidence="12">Putative ion channel</fullName>
    </submittedName>
</protein>
<accession>A0A2I1C8E7</accession>
<dbReference type="AlphaFoldDB" id="A0A2I1C8E7"/>
<gene>
    <name evidence="12" type="ORF">P174DRAFT_388861</name>
</gene>
<evidence type="ECO:0000256" key="2">
    <source>
        <dbReference type="ARBA" id="ARBA00022448"/>
    </source>
</evidence>
<evidence type="ECO:0000313" key="13">
    <source>
        <dbReference type="Proteomes" id="UP000234474"/>
    </source>
</evidence>
<reference evidence="13" key="1">
    <citation type="journal article" date="2018" name="Proc. Natl. Acad. Sci. U.S.A.">
        <title>Linking secondary metabolites to gene clusters through genome sequencing of six diverse Aspergillus species.</title>
        <authorList>
            <person name="Kaerboelling I."/>
            <person name="Vesth T.C."/>
            <person name="Frisvad J.C."/>
            <person name="Nybo J.L."/>
            <person name="Theobald S."/>
            <person name="Kuo A."/>
            <person name="Bowyer P."/>
            <person name="Matsuda Y."/>
            <person name="Mondo S."/>
            <person name="Lyhne E.K."/>
            <person name="Kogle M.E."/>
            <person name="Clum A."/>
            <person name="Lipzen A."/>
            <person name="Salamov A."/>
            <person name="Ngan C.Y."/>
            <person name="Daum C."/>
            <person name="Chiniquy J."/>
            <person name="Barry K."/>
            <person name="LaButti K."/>
            <person name="Haridas S."/>
            <person name="Simmons B.A."/>
            <person name="Magnuson J.K."/>
            <person name="Mortensen U.H."/>
            <person name="Larsen T.O."/>
            <person name="Grigoriev I.V."/>
            <person name="Baker S.E."/>
            <person name="Andersen M.R."/>
        </authorList>
    </citation>
    <scope>NUCLEOTIDE SEQUENCE [LARGE SCALE GENOMIC DNA]</scope>
    <source>
        <strain evidence="13">IBT 16806</strain>
    </source>
</reference>
<dbReference type="GO" id="GO:0015271">
    <property type="term" value="F:outward rectifier potassium channel activity"/>
    <property type="evidence" value="ECO:0007669"/>
    <property type="project" value="TreeGrafter"/>
</dbReference>
<comment type="caution">
    <text evidence="12">The sequence shown here is derived from an EMBL/GenBank/DDBJ whole genome shotgun (WGS) entry which is preliminary data.</text>
</comment>
<comment type="subcellular location">
    <subcellularLocation>
        <location evidence="1">Membrane</location>
        <topology evidence="1">Multi-pass membrane protein</topology>
    </subcellularLocation>
</comment>
<keyword evidence="13" id="KW-1185">Reference proteome</keyword>
<feature type="transmembrane region" description="Helical" evidence="10">
    <location>
        <begin position="105"/>
        <end position="125"/>
    </location>
</feature>
<dbReference type="GO" id="GO:0005886">
    <property type="term" value="C:plasma membrane"/>
    <property type="evidence" value="ECO:0007669"/>
    <property type="project" value="TreeGrafter"/>
</dbReference>
<feature type="region of interest" description="Disordered" evidence="9">
    <location>
        <begin position="662"/>
        <end position="700"/>
    </location>
</feature>
<name>A0A2I1C8E7_ASPN1</name>
<dbReference type="STRING" id="1392255.A0A2I1C8E7"/>
<feature type="transmembrane region" description="Helical" evidence="10">
    <location>
        <begin position="402"/>
        <end position="423"/>
    </location>
</feature>
<dbReference type="VEuPathDB" id="FungiDB:P174DRAFT_388861"/>
<feature type="region of interest" description="Disordered" evidence="9">
    <location>
        <begin position="1"/>
        <end position="27"/>
    </location>
</feature>
<sequence>MAPQINRKSGDSAHSQVQQPSDHPRRQSFRGWLQGQFHLRPPDDDEPQDWWLASTAVPLVAAATGPLANVMSIVALVMPWRSHIFFDQKDSLGSPLQVGYSDPRWCIALNATSLALGLLGNAFLLCNFTRIIRYIIALPASIICWTASMALLVAATVALHVFASPIAPNELYSQAYWSAVIAAVLYFILSVILIINMLGYLLGHYPQYFALTDGQRTLILQTLSFVIWLLIGAVIFSRVIDISFADALYFSDVTILTVGFGDIAPTNAVGRGILFPYAVMGIIMLGLVVGSIHQFAKDLQYDNVIRKHIERKRLATIRRATTLENNRSGPAENGAHTSDSDEAAQIGYRPRYSREHPIRSSISSWTQGLAGRSKLMFMKEEKDRFDAMRAIQNETIIFRRTYNLILSIIIFGIVWTCGAVVFWQLEENLSYFDALYFGFCSLITVGYGDFSPTTNAAKPFFVVWSLIAVPTMTTLISEMSDTIVAWFKNATDKVADWTVLPQSSKYKNFLQRLPIIYSALERRAEKKRVAQGFPVGDLEPGQRQDDGADSSRRPRPLEDLARDSSPSRQDLAQQLAFAIRRTAKHALASRPMHYSYEEWVEFTRLIRFTDNSPEGVVLDEDEFGVLNWDWIGETSPMLASQTEPEWILDRLCESLIRYVDGQSRRQPSDQDEKPLGITNGDRDAEEPTLKKERDIRFEDD</sequence>
<feature type="domain" description="Potassium channel" evidence="11">
    <location>
        <begin position="413"/>
        <end position="483"/>
    </location>
</feature>
<feature type="compositionally biased region" description="Basic and acidic residues" evidence="9">
    <location>
        <begin position="540"/>
        <end position="562"/>
    </location>
</feature>
<dbReference type="Proteomes" id="UP000234474">
    <property type="component" value="Unassembled WGS sequence"/>
</dbReference>
<dbReference type="PANTHER" id="PTHR11003">
    <property type="entry name" value="POTASSIUM CHANNEL, SUBFAMILY K"/>
    <property type="match status" value="1"/>
</dbReference>
<organism evidence="12 13">
    <name type="scientific">Aspergillus novofumigatus (strain IBT 16806)</name>
    <dbReference type="NCBI Taxonomy" id="1392255"/>
    <lineage>
        <taxon>Eukaryota</taxon>
        <taxon>Fungi</taxon>
        <taxon>Dikarya</taxon>
        <taxon>Ascomycota</taxon>
        <taxon>Pezizomycotina</taxon>
        <taxon>Eurotiomycetes</taxon>
        <taxon>Eurotiomycetidae</taxon>
        <taxon>Eurotiales</taxon>
        <taxon>Aspergillaceae</taxon>
        <taxon>Aspergillus</taxon>
        <taxon>Aspergillus subgen. Fumigati</taxon>
    </lineage>
</organism>
<feature type="compositionally biased region" description="Polar residues" evidence="9">
    <location>
        <begin position="12"/>
        <end position="21"/>
    </location>
</feature>
<dbReference type="PANTHER" id="PTHR11003:SF342">
    <property type="entry name" value="OUTWARD-RECTIFIER POTASSIUM CHANNEL TOK1"/>
    <property type="match status" value="1"/>
</dbReference>
<dbReference type="EMBL" id="MSZS01000004">
    <property type="protein sequence ID" value="PKX93903.1"/>
    <property type="molecule type" value="Genomic_DNA"/>
</dbReference>
<evidence type="ECO:0000256" key="9">
    <source>
        <dbReference type="SAM" id="MobiDB-lite"/>
    </source>
</evidence>
<dbReference type="PRINTS" id="PR01333">
    <property type="entry name" value="2POREKCHANEL"/>
</dbReference>
<evidence type="ECO:0000256" key="6">
    <source>
        <dbReference type="ARBA" id="ARBA00023136"/>
    </source>
</evidence>
<dbReference type="GO" id="GO:0030322">
    <property type="term" value="P:stabilization of membrane potential"/>
    <property type="evidence" value="ECO:0007669"/>
    <property type="project" value="TreeGrafter"/>
</dbReference>
<feature type="transmembrane region" description="Helical" evidence="10">
    <location>
        <begin position="274"/>
        <end position="296"/>
    </location>
</feature>
<keyword evidence="2 8" id="KW-0813">Transport</keyword>
<dbReference type="GeneID" id="36530751"/>